<dbReference type="Proteomes" id="UP000250831">
    <property type="component" value="Unassembled WGS sequence"/>
</dbReference>
<feature type="chain" id="PRO_5016875801" description="Outer membrane protein beta-barrel domain-containing protein" evidence="1">
    <location>
        <begin position="21"/>
        <end position="238"/>
    </location>
</feature>
<evidence type="ECO:0000259" key="2">
    <source>
        <dbReference type="Pfam" id="PF13568"/>
    </source>
</evidence>
<dbReference type="Pfam" id="PF13568">
    <property type="entry name" value="OMP_b-brl_2"/>
    <property type="match status" value="1"/>
</dbReference>
<feature type="domain" description="Outer membrane protein beta-barrel" evidence="2">
    <location>
        <begin position="19"/>
        <end position="205"/>
    </location>
</feature>
<comment type="caution">
    <text evidence="3">The sequence shown here is derived from an EMBL/GenBank/DDBJ whole genome shotgun (WGS) entry which is preliminary data.</text>
</comment>
<dbReference type="AlphaFoldDB" id="A0A363NKG7"/>
<keyword evidence="4" id="KW-1185">Reference proteome</keyword>
<protein>
    <recommendedName>
        <fullName evidence="2">Outer membrane protein beta-barrel domain-containing protein</fullName>
    </recommendedName>
</protein>
<sequence>MKRFLLLACIACIVPFAAFSQSHELRVGVTSGVSNFTGSGSIAKSTLNGSGQQDYYTNNPYGKKYGINLGAAVNYRYVFANNFLLGVEGAFERLQTKVDLEGNEFANGSRGLTKLNQQFLNFNPFVGYRVYFEPMTMDMQFGVDVAKTLSIKENGSIEDKSGNKTSFERDRGKVIDVDIRPRLQFNVNYDRYTIFAGYSWGLKDYHDGMLGADPGPARLNVFRLGLQYQFLTPIYNND</sequence>
<organism evidence="3 4">
    <name type="scientific">Sphingobacterium athyrii</name>
    <dbReference type="NCBI Taxonomy" id="2152717"/>
    <lineage>
        <taxon>Bacteria</taxon>
        <taxon>Pseudomonadati</taxon>
        <taxon>Bacteroidota</taxon>
        <taxon>Sphingobacteriia</taxon>
        <taxon>Sphingobacteriales</taxon>
        <taxon>Sphingobacteriaceae</taxon>
        <taxon>Sphingobacterium</taxon>
    </lineage>
</organism>
<name>A0A363NKG7_9SPHI</name>
<accession>A0A363NKG7</accession>
<proteinExistence type="predicted"/>
<keyword evidence="1" id="KW-0732">Signal</keyword>
<feature type="signal peptide" evidence="1">
    <location>
        <begin position="1"/>
        <end position="20"/>
    </location>
</feature>
<evidence type="ECO:0000256" key="1">
    <source>
        <dbReference type="SAM" id="SignalP"/>
    </source>
</evidence>
<dbReference type="InterPro" id="IPR025665">
    <property type="entry name" value="Beta-barrel_OMP_2"/>
</dbReference>
<gene>
    <name evidence="3" type="ORF">DCO56_28630</name>
</gene>
<dbReference type="EMBL" id="QCXX01000012">
    <property type="protein sequence ID" value="PUV21197.1"/>
    <property type="molecule type" value="Genomic_DNA"/>
</dbReference>
<reference evidence="3 4" key="1">
    <citation type="submission" date="2018-04" db="EMBL/GenBank/DDBJ databases">
        <title>Sphingobacterium sp. M46 Genome.</title>
        <authorList>
            <person name="Cheng J."/>
            <person name="Li Y."/>
        </authorList>
    </citation>
    <scope>NUCLEOTIDE SEQUENCE [LARGE SCALE GENOMIC DNA]</scope>
    <source>
        <strain evidence="3 4">M46</strain>
    </source>
</reference>
<evidence type="ECO:0000313" key="3">
    <source>
        <dbReference type="EMBL" id="PUV21197.1"/>
    </source>
</evidence>
<evidence type="ECO:0000313" key="4">
    <source>
        <dbReference type="Proteomes" id="UP000250831"/>
    </source>
</evidence>